<name>A0A7W5G0Y4_9HYPH</name>
<reference evidence="1 2" key="1">
    <citation type="submission" date="2020-08" db="EMBL/GenBank/DDBJ databases">
        <title>Genomic Encyclopedia of Type Strains, Phase III (KMG-III): the genomes of soil and plant-associated and newly described type strains.</title>
        <authorList>
            <person name="Whitman W."/>
        </authorList>
    </citation>
    <scope>NUCLEOTIDE SEQUENCE [LARGE SCALE GENOMIC DNA]</scope>
    <source>
        <strain evidence="1 2">CECT 4113</strain>
    </source>
</reference>
<dbReference type="RefSeq" id="WP_165506574.1">
    <property type="nucleotide sequence ID" value="NZ_JACHXH010000016.1"/>
</dbReference>
<comment type="caution">
    <text evidence="1">The sequence shown here is derived from an EMBL/GenBank/DDBJ whole genome shotgun (WGS) entry which is preliminary data.</text>
</comment>
<proteinExistence type="predicted"/>
<dbReference type="EMBL" id="JACHXH010000016">
    <property type="protein sequence ID" value="MBB3136608.1"/>
    <property type="molecule type" value="Genomic_DNA"/>
</dbReference>
<accession>A0A7W5G0Y4</accession>
<keyword evidence="2" id="KW-1185">Reference proteome</keyword>
<protein>
    <submittedName>
        <fullName evidence="1">Uncharacterized protein</fullName>
    </submittedName>
</protein>
<organism evidence="1 2">
    <name type="scientific">Rhizobium pisi</name>
    <dbReference type="NCBI Taxonomy" id="574561"/>
    <lineage>
        <taxon>Bacteria</taxon>
        <taxon>Pseudomonadati</taxon>
        <taxon>Pseudomonadota</taxon>
        <taxon>Alphaproteobacteria</taxon>
        <taxon>Hyphomicrobiales</taxon>
        <taxon>Rhizobiaceae</taxon>
        <taxon>Rhizobium/Agrobacterium group</taxon>
        <taxon>Rhizobium</taxon>
    </lineage>
</organism>
<dbReference type="AlphaFoldDB" id="A0A7W5G0Y4"/>
<evidence type="ECO:0000313" key="1">
    <source>
        <dbReference type="EMBL" id="MBB3136608.1"/>
    </source>
</evidence>
<gene>
    <name evidence="1" type="ORF">FHS26_004365</name>
</gene>
<dbReference type="Proteomes" id="UP000518315">
    <property type="component" value="Unassembled WGS sequence"/>
</dbReference>
<sequence length="49" mass="5644">MVVAEDTPQWTTLGLSSAFESDRDTLKFKLIESADAVLPKWRRRDRHVA</sequence>
<evidence type="ECO:0000313" key="2">
    <source>
        <dbReference type="Proteomes" id="UP000518315"/>
    </source>
</evidence>